<name>A0AAT9HCG8_9ACTN</name>
<dbReference type="EMBL" id="AP035768">
    <property type="protein sequence ID" value="BFO15089.1"/>
    <property type="molecule type" value="Genomic_DNA"/>
</dbReference>
<proteinExistence type="predicted"/>
<feature type="compositionally biased region" description="Basic and acidic residues" evidence="1">
    <location>
        <begin position="71"/>
        <end position="81"/>
    </location>
</feature>
<feature type="region of interest" description="Disordered" evidence="1">
    <location>
        <begin position="1"/>
        <end position="107"/>
    </location>
</feature>
<feature type="compositionally biased region" description="Basic residues" evidence="1">
    <location>
        <begin position="97"/>
        <end position="107"/>
    </location>
</feature>
<organism evidence="2">
    <name type="scientific">Streptomyces haneummycinicus</name>
    <dbReference type="NCBI Taxonomy" id="3074435"/>
    <lineage>
        <taxon>Bacteria</taxon>
        <taxon>Bacillati</taxon>
        <taxon>Actinomycetota</taxon>
        <taxon>Actinomycetes</taxon>
        <taxon>Kitasatosporales</taxon>
        <taxon>Streptomycetaceae</taxon>
        <taxon>Streptomyces</taxon>
    </lineage>
</organism>
<evidence type="ECO:0000313" key="2">
    <source>
        <dbReference type="EMBL" id="BFO15089.1"/>
    </source>
</evidence>
<dbReference type="AlphaFoldDB" id="A0AAT9HCG8"/>
<evidence type="ECO:0000256" key="1">
    <source>
        <dbReference type="SAM" id="MobiDB-lite"/>
    </source>
</evidence>
<protein>
    <submittedName>
        <fullName evidence="2">Uncharacterized protein</fullName>
    </submittedName>
</protein>
<sequence>MINKALDLGFSDPPETYSTSPHLFSDLGIPEGTKGVLPRSERTRAGLDAEELEDLGEPGGRGGPRGRGGRGGRDASRSAERRPRRVRRAAVAVRVVAPRRTRPRSSP</sequence>
<reference evidence="2" key="1">
    <citation type="submission" date="2024-06" db="EMBL/GenBank/DDBJ databases">
        <authorList>
            <consortium name="consrtm"/>
            <person name="Uemura M."/>
            <person name="Terahara T."/>
        </authorList>
    </citation>
    <scope>NUCLEOTIDE SEQUENCE</scope>
    <source>
        <strain evidence="2">KM77-8</strain>
    </source>
</reference>
<reference evidence="2" key="2">
    <citation type="submission" date="2024-07" db="EMBL/GenBank/DDBJ databases">
        <title>Streptomyces haneummycinica sp. nov., a new antibiotic-producing actinobacterium isolated from marine sediment.</title>
        <authorList>
            <person name="Uemura M."/>
            <person name="Hamada M."/>
            <person name="Hirano S."/>
            <person name="Kobayashi K."/>
            <person name="Ohshiro T."/>
            <person name="Kobayashi T."/>
            <person name="Terahara T."/>
        </authorList>
    </citation>
    <scope>NUCLEOTIDE SEQUENCE</scope>
    <source>
        <strain evidence="2">KM77-8</strain>
    </source>
</reference>
<gene>
    <name evidence="2" type="ORF">SHKM778_14770</name>
</gene>
<accession>A0AAT9HCG8</accession>
<feature type="compositionally biased region" description="Gly residues" evidence="1">
    <location>
        <begin position="57"/>
        <end position="66"/>
    </location>
</feature>